<protein>
    <submittedName>
        <fullName evidence="4">MerR family transcriptional regulator</fullName>
    </submittedName>
</protein>
<dbReference type="PANTHER" id="PTHR30204">
    <property type="entry name" value="REDOX-CYCLING DRUG-SENSING TRANSCRIPTIONAL ACTIVATOR SOXR"/>
    <property type="match status" value="1"/>
</dbReference>
<dbReference type="InterPro" id="IPR009061">
    <property type="entry name" value="DNA-bd_dom_put_sf"/>
</dbReference>
<dbReference type="InterPro" id="IPR047057">
    <property type="entry name" value="MerR_fam"/>
</dbReference>
<keyword evidence="5" id="KW-1185">Reference proteome</keyword>
<accession>A0A923SMR3</accession>
<sequence>MKIGEFAQRYNMNQSAVRYYIEKALLTPVRKNGQYIFDKTCTEQMEKILFYKSLGFSLDEMGTIVCYEDASHLKDKTVLLRLLDLMQKKKQDVQRVIVAQERISERLETEIGKYEELLQNWEQGSDLPGMPLQALEILRCPKCVKSIELRNALISGAGIQTAKIRCECGYQAAIEDGVFIGEGSTKASPVKTSENIDSVSAITEDFSLEYANLVNKGHLWLYQKFSQQMENLRYVMAGPFTYNFILKYLKKLPKDVIYILMDVSIDKVRKLQQCFSELDYQIVYIAAGSDMIPLRERSVDYYIDDFSTINHMLSYGKDLMKSVGPLISEHGRIIGILNDYREAGGSLENMKKEYNTFEPEEIQLKKLYQNLMRSGVQVSERDSLGISGGSEKAFRQQAENETVSLIAYMAEKEQ</sequence>
<dbReference type="Gene3D" id="1.10.1660.10">
    <property type="match status" value="1"/>
</dbReference>
<feature type="coiled-coil region" evidence="2">
    <location>
        <begin position="97"/>
        <end position="124"/>
    </location>
</feature>
<dbReference type="PROSITE" id="PS50937">
    <property type="entry name" value="HTH_MERR_2"/>
    <property type="match status" value="1"/>
</dbReference>
<comment type="caution">
    <text evidence="4">The sequence shown here is derived from an EMBL/GenBank/DDBJ whole genome shotgun (WGS) entry which is preliminary data.</text>
</comment>
<evidence type="ECO:0000256" key="2">
    <source>
        <dbReference type="SAM" id="Coils"/>
    </source>
</evidence>
<dbReference type="Proteomes" id="UP000644115">
    <property type="component" value="Unassembled WGS sequence"/>
</dbReference>
<dbReference type="InterPro" id="IPR000551">
    <property type="entry name" value="MerR-type_HTH_dom"/>
</dbReference>
<evidence type="ECO:0000256" key="1">
    <source>
        <dbReference type="ARBA" id="ARBA00023125"/>
    </source>
</evidence>
<dbReference type="SUPFAM" id="SSF46955">
    <property type="entry name" value="Putative DNA-binding domain"/>
    <property type="match status" value="1"/>
</dbReference>
<reference evidence="4" key="1">
    <citation type="submission" date="2020-08" db="EMBL/GenBank/DDBJ databases">
        <authorList>
            <person name="Liu C."/>
            <person name="Sun Q."/>
        </authorList>
    </citation>
    <scope>NUCLEOTIDE SEQUENCE</scope>
    <source>
        <strain evidence="4">BX16</strain>
    </source>
</reference>
<dbReference type="GO" id="GO:0003677">
    <property type="term" value="F:DNA binding"/>
    <property type="evidence" value="ECO:0007669"/>
    <property type="project" value="UniProtKB-KW"/>
</dbReference>
<evidence type="ECO:0000259" key="3">
    <source>
        <dbReference type="PROSITE" id="PS50937"/>
    </source>
</evidence>
<keyword evidence="1" id="KW-0238">DNA-binding</keyword>
<name>A0A923SMR3_9FIRM</name>
<dbReference type="SMART" id="SM00422">
    <property type="entry name" value="HTH_MERR"/>
    <property type="match status" value="1"/>
</dbReference>
<dbReference type="Pfam" id="PF13411">
    <property type="entry name" value="MerR_1"/>
    <property type="match status" value="1"/>
</dbReference>
<organism evidence="4 5">
    <name type="scientific">Lentihominibacter faecis</name>
    <dbReference type="NCBI Taxonomy" id="2764712"/>
    <lineage>
        <taxon>Bacteria</taxon>
        <taxon>Bacillati</taxon>
        <taxon>Bacillota</taxon>
        <taxon>Clostridia</taxon>
        <taxon>Peptostreptococcales</taxon>
        <taxon>Anaerovoracaceae</taxon>
        <taxon>Lentihominibacter</taxon>
    </lineage>
</organism>
<dbReference type="GO" id="GO:0003700">
    <property type="term" value="F:DNA-binding transcription factor activity"/>
    <property type="evidence" value="ECO:0007669"/>
    <property type="project" value="InterPro"/>
</dbReference>
<feature type="domain" description="HTH merR-type" evidence="3">
    <location>
        <begin position="1"/>
        <end position="67"/>
    </location>
</feature>
<dbReference type="EMBL" id="JACRWC010000063">
    <property type="protein sequence ID" value="MBC5999366.1"/>
    <property type="molecule type" value="Genomic_DNA"/>
</dbReference>
<keyword evidence="2" id="KW-0175">Coiled coil</keyword>
<dbReference type="PANTHER" id="PTHR30204:SF96">
    <property type="entry name" value="CHROMOSOME-ANCHORING PROTEIN RACA"/>
    <property type="match status" value="1"/>
</dbReference>
<evidence type="ECO:0000313" key="5">
    <source>
        <dbReference type="Proteomes" id="UP000644115"/>
    </source>
</evidence>
<gene>
    <name evidence="4" type="ORF">H8876_05075</name>
</gene>
<dbReference type="AlphaFoldDB" id="A0A923SMR3"/>
<evidence type="ECO:0000313" key="4">
    <source>
        <dbReference type="EMBL" id="MBC5999366.1"/>
    </source>
</evidence>
<proteinExistence type="predicted"/>
<dbReference type="RefSeq" id="WP_249286812.1">
    <property type="nucleotide sequence ID" value="NZ_JACRWC010000063.1"/>
</dbReference>